<proteinExistence type="predicted"/>
<dbReference type="EMBL" id="BRXY01000509">
    <property type="protein sequence ID" value="GMH98158.1"/>
    <property type="molecule type" value="Genomic_DNA"/>
</dbReference>
<evidence type="ECO:0000256" key="1">
    <source>
        <dbReference type="SAM" id="MobiDB-lite"/>
    </source>
</evidence>
<reference evidence="4" key="1">
    <citation type="journal article" date="2023" name="Commun. Biol.">
        <title>Genome analysis of Parmales, the sister group of diatoms, reveals the evolutionary specialization of diatoms from phago-mixotrophs to photoautotrophs.</title>
        <authorList>
            <person name="Ban H."/>
            <person name="Sato S."/>
            <person name="Yoshikawa S."/>
            <person name="Yamada K."/>
            <person name="Nakamura Y."/>
            <person name="Ichinomiya M."/>
            <person name="Sato N."/>
            <person name="Blanc-Mathieu R."/>
            <person name="Endo H."/>
            <person name="Kuwata A."/>
            <person name="Ogata H."/>
        </authorList>
    </citation>
    <scope>NUCLEOTIDE SEQUENCE [LARGE SCALE GENOMIC DNA]</scope>
    <source>
        <strain evidence="4">NIES 3701</strain>
    </source>
</reference>
<organism evidence="3 4">
    <name type="scientific">Triparma strigata</name>
    <dbReference type="NCBI Taxonomy" id="1606541"/>
    <lineage>
        <taxon>Eukaryota</taxon>
        <taxon>Sar</taxon>
        <taxon>Stramenopiles</taxon>
        <taxon>Ochrophyta</taxon>
        <taxon>Bolidophyceae</taxon>
        <taxon>Parmales</taxon>
        <taxon>Triparmaceae</taxon>
        <taxon>Triparma</taxon>
    </lineage>
</organism>
<feature type="transmembrane region" description="Helical" evidence="2">
    <location>
        <begin position="105"/>
        <end position="122"/>
    </location>
</feature>
<evidence type="ECO:0000313" key="3">
    <source>
        <dbReference type="EMBL" id="GMH98158.1"/>
    </source>
</evidence>
<dbReference type="AlphaFoldDB" id="A0A9W7F242"/>
<accession>A0A9W7F242</accession>
<keyword evidence="2" id="KW-0812">Transmembrane</keyword>
<comment type="caution">
    <text evidence="3">The sequence shown here is derived from an EMBL/GenBank/DDBJ whole genome shotgun (WGS) entry which is preliminary data.</text>
</comment>
<feature type="region of interest" description="Disordered" evidence="1">
    <location>
        <begin position="468"/>
        <end position="492"/>
    </location>
</feature>
<feature type="transmembrane region" description="Helical" evidence="2">
    <location>
        <begin position="134"/>
        <end position="153"/>
    </location>
</feature>
<keyword evidence="2" id="KW-1133">Transmembrane helix</keyword>
<gene>
    <name evidence="3" type="ORF">TrST_g6759</name>
</gene>
<feature type="transmembrane region" description="Helical" evidence="2">
    <location>
        <begin position="206"/>
        <end position="230"/>
    </location>
</feature>
<keyword evidence="2" id="KW-0472">Membrane</keyword>
<keyword evidence="4" id="KW-1185">Reference proteome</keyword>
<name>A0A9W7F242_9STRA</name>
<protein>
    <submittedName>
        <fullName evidence="3">Uncharacterized protein</fullName>
    </submittedName>
</protein>
<dbReference type="OrthoDB" id="236339at2759"/>
<sequence>MVFVIASCIFLSKDEEVPSEEKVVSMFQRIKRFILAAQVFLKKGKVQLKILASYFQITTCLAFNLNFVFPLSFPLFMRFFSIINFDFGTFLPLGCIQTVNHYTNLYYMTVSALLIMGGLILGSKFAKKKGREDWSSILFNNLLIFTFLILPTISTKIMSTAGCELITDDDDIINSPREGYFLKIDRSIRCDSSDPSLGSNLAHAIAWWYSLLMGIVFPLGIPLWYFYLLFQHRFELDPGQLALRNEKSARAWNEAEKVFEYMPRSELLPRGRKFFGRIEVFKGLKPVTEEEVRKFVEVQNKEEREKSSKDETTTPLEWEYISSLDEKGATLCAIALRHIHNGINDDASLNSLWDGVKNVLGSYVTASLSEKITEIVQGDLNIDEACKTIGLGGEEVRGKIVDKIEGTVETVVEFSVSMFVEKVKKFGGEDLVEEDERGGGIQNEVKGVMFEELDEVKEVVGEVYDSATALKNGEEGGEDGEVRQPSAVSKGE</sequence>
<dbReference type="Proteomes" id="UP001165085">
    <property type="component" value="Unassembled WGS sequence"/>
</dbReference>
<evidence type="ECO:0000256" key="2">
    <source>
        <dbReference type="SAM" id="Phobius"/>
    </source>
</evidence>
<evidence type="ECO:0000313" key="4">
    <source>
        <dbReference type="Proteomes" id="UP001165085"/>
    </source>
</evidence>